<keyword evidence="1" id="KW-0732">Signal</keyword>
<reference evidence="2 3" key="1">
    <citation type="submission" date="2024-09" db="EMBL/GenBank/DDBJ databases">
        <authorList>
            <person name="Sun Q."/>
            <person name="Mori K."/>
        </authorList>
    </citation>
    <scope>NUCLEOTIDE SEQUENCE [LARGE SCALE GENOMIC DNA]</scope>
    <source>
        <strain evidence="2 3">CECT 8622</strain>
    </source>
</reference>
<dbReference type="PROSITE" id="PS51257">
    <property type="entry name" value="PROKAR_LIPOPROTEIN"/>
    <property type="match status" value="1"/>
</dbReference>
<sequence length="186" mass="20973">MPKYILYSLLFLLASSSFMGCTKPVDFNQIDDFEVSPVLEASLIFFDAQAPDFFVGGAEAATVEDFVNLDVFQDSFINDNLLRTDIVVKGVNSIQRGYNFKVDFLNDLGQSQYSFIVEVEASPMTNEIPFEHTERIEGVGLEALKRSNKIVFTLIMLPGIPIDTGTLGRVHLESKAVFYFNYQKER</sequence>
<protein>
    <submittedName>
        <fullName evidence="2">Uncharacterized protein</fullName>
    </submittedName>
</protein>
<feature type="signal peptide" evidence="1">
    <location>
        <begin position="1"/>
        <end position="19"/>
    </location>
</feature>
<dbReference type="RefSeq" id="WP_379860613.1">
    <property type="nucleotide sequence ID" value="NZ_JBHMFC010000020.1"/>
</dbReference>
<proteinExistence type="predicted"/>
<feature type="chain" id="PRO_5047144622" evidence="1">
    <location>
        <begin position="20"/>
        <end position="186"/>
    </location>
</feature>
<dbReference type="EMBL" id="JBHMFC010000020">
    <property type="protein sequence ID" value="MFB9056415.1"/>
    <property type="molecule type" value="Genomic_DNA"/>
</dbReference>
<accession>A0ABV5FAD4</accession>
<evidence type="ECO:0000313" key="3">
    <source>
        <dbReference type="Proteomes" id="UP001589585"/>
    </source>
</evidence>
<evidence type="ECO:0000313" key="2">
    <source>
        <dbReference type="EMBL" id="MFB9056415.1"/>
    </source>
</evidence>
<evidence type="ECO:0000256" key="1">
    <source>
        <dbReference type="SAM" id="SignalP"/>
    </source>
</evidence>
<keyword evidence="3" id="KW-1185">Reference proteome</keyword>
<name>A0ABV5FAD4_9FLAO</name>
<organism evidence="2 3">
    <name type="scientific">Mariniflexile ostreae</name>
    <dbReference type="NCBI Taxonomy" id="1520892"/>
    <lineage>
        <taxon>Bacteria</taxon>
        <taxon>Pseudomonadati</taxon>
        <taxon>Bacteroidota</taxon>
        <taxon>Flavobacteriia</taxon>
        <taxon>Flavobacteriales</taxon>
        <taxon>Flavobacteriaceae</taxon>
        <taxon>Mariniflexile</taxon>
    </lineage>
</organism>
<dbReference type="Proteomes" id="UP001589585">
    <property type="component" value="Unassembled WGS sequence"/>
</dbReference>
<comment type="caution">
    <text evidence="2">The sequence shown here is derived from an EMBL/GenBank/DDBJ whole genome shotgun (WGS) entry which is preliminary data.</text>
</comment>
<gene>
    <name evidence="2" type="ORF">ACFFU9_06615</name>
</gene>